<organism evidence="5 6">
    <name type="scientific">Xanthobacter autotrophicus</name>
    <dbReference type="NCBI Taxonomy" id="280"/>
    <lineage>
        <taxon>Bacteria</taxon>
        <taxon>Pseudomonadati</taxon>
        <taxon>Pseudomonadota</taxon>
        <taxon>Alphaproteobacteria</taxon>
        <taxon>Hyphomicrobiales</taxon>
        <taxon>Xanthobacteraceae</taxon>
        <taxon>Xanthobacter</taxon>
    </lineage>
</organism>
<accession>A0A6C1KR47</accession>
<dbReference type="Pfam" id="PF00149">
    <property type="entry name" value="Metallophos"/>
    <property type="match status" value="1"/>
</dbReference>
<gene>
    <name evidence="5" type="ORF">FBQ73_20680</name>
</gene>
<dbReference type="EMBL" id="VAUP01000041">
    <property type="protein sequence ID" value="TLX40873.1"/>
    <property type="molecule type" value="Genomic_DNA"/>
</dbReference>
<dbReference type="CDD" id="cd00840">
    <property type="entry name" value="MPP_Mre11_N"/>
    <property type="match status" value="1"/>
</dbReference>
<reference evidence="5 6" key="1">
    <citation type="submission" date="2019-05" db="EMBL/GenBank/DDBJ databases">
        <authorList>
            <person name="Zhou X."/>
        </authorList>
    </citation>
    <scope>NUCLEOTIDE SEQUENCE [LARGE SCALE GENOMIC DNA]</scope>
    <source>
        <strain evidence="5 6">DSM 432</strain>
    </source>
</reference>
<dbReference type="InterPro" id="IPR014577">
    <property type="entry name" value="UCP033093_metalloPase"/>
</dbReference>
<keyword evidence="2" id="KW-0378">Hydrolase</keyword>
<dbReference type="PANTHER" id="PTHR30337">
    <property type="entry name" value="COMPONENT OF ATP-DEPENDENT DSDNA EXONUCLEASE"/>
    <property type="match status" value="1"/>
</dbReference>
<dbReference type="RefSeq" id="WP_138401388.1">
    <property type="nucleotide sequence ID" value="NZ_JBAFVI010000007.1"/>
</dbReference>
<dbReference type="PANTHER" id="PTHR30337:SF0">
    <property type="entry name" value="NUCLEASE SBCCD SUBUNIT D"/>
    <property type="match status" value="1"/>
</dbReference>
<feature type="domain" description="Calcineurin-like phosphoesterase" evidence="4">
    <location>
        <begin position="1"/>
        <end position="93"/>
    </location>
</feature>
<dbReference type="GeneID" id="95775873"/>
<dbReference type="SUPFAM" id="SSF56300">
    <property type="entry name" value="Metallo-dependent phosphatases"/>
    <property type="match status" value="1"/>
</dbReference>
<dbReference type="Gene3D" id="3.60.21.10">
    <property type="match status" value="1"/>
</dbReference>
<evidence type="ECO:0000313" key="6">
    <source>
        <dbReference type="Proteomes" id="UP000305131"/>
    </source>
</evidence>
<evidence type="ECO:0000313" key="5">
    <source>
        <dbReference type="EMBL" id="TLX40873.1"/>
    </source>
</evidence>
<dbReference type="GO" id="GO:0004527">
    <property type="term" value="F:exonuclease activity"/>
    <property type="evidence" value="ECO:0007669"/>
    <property type="project" value="UniProtKB-KW"/>
</dbReference>
<dbReference type="PIRSF" id="PIRSF033093">
    <property type="entry name" value="UCP_ML1119"/>
    <property type="match status" value="1"/>
</dbReference>
<dbReference type="InterPro" id="IPR029052">
    <property type="entry name" value="Metallo-depent_PP-like"/>
</dbReference>
<proteinExistence type="predicted"/>
<dbReference type="OrthoDB" id="9773856at2"/>
<evidence type="ECO:0000259" key="4">
    <source>
        <dbReference type="Pfam" id="PF00149"/>
    </source>
</evidence>
<evidence type="ECO:0000256" key="1">
    <source>
        <dbReference type="ARBA" id="ARBA00022722"/>
    </source>
</evidence>
<keyword evidence="3 5" id="KW-0269">Exonuclease</keyword>
<evidence type="ECO:0000256" key="3">
    <source>
        <dbReference type="ARBA" id="ARBA00022839"/>
    </source>
</evidence>
<dbReference type="AlphaFoldDB" id="A0A6C1KR47"/>
<name>A0A6C1KR47_XANAU</name>
<sequence>MRFIHTSDWQLGKPFGRAPEEARAALQEARLGAIDTLARAAQAHDAPLVLVGGDVFDSAEPGDRVYRQALSRMRQAAGVKWVLLPGNHDPLRADGLWTRLKAETPPNVIAATAAEPIAIGESAVLLPAPLTHKRSLSDPTAWFDTAQTPPGAIRIGLAHGSVQAFGSDPDTNLLAPDRARRAGLAYLALGDWHGRLRIDERTHYSGTPEPDDFGREATGLALLVELAGPGAPPQVTDLPVGRHHWIEADWSLAAASDLDTLMAGLAPGIARQDVVARLHVSGLVSLGDKVAVRRRLEDALAHELRWLDLDLAGLVTRPTDTDLAEIDAFGDLRAAAERLNVMAAEGGSEGRLAAAALERLYVEHHRAQRPGEA</sequence>
<dbReference type="InterPro" id="IPR050535">
    <property type="entry name" value="DNA_Repair-Maintenance_Comp"/>
</dbReference>
<evidence type="ECO:0000256" key="2">
    <source>
        <dbReference type="ARBA" id="ARBA00022801"/>
    </source>
</evidence>
<dbReference type="Proteomes" id="UP000305131">
    <property type="component" value="Unassembled WGS sequence"/>
</dbReference>
<protein>
    <submittedName>
        <fullName evidence="5">DNA repair exonuclease</fullName>
    </submittedName>
</protein>
<comment type="caution">
    <text evidence="5">The sequence shown here is derived from an EMBL/GenBank/DDBJ whole genome shotgun (WGS) entry which is preliminary data.</text>
</comment>
<dbReference type="InterPro" id="IPR041796">
    <property type="entry name" value="Mre11_N"/>
</dbReference>
<keyword evidence="1" id="KW-0540">Nuclease</keyword>
<dbReference type="InterPro" id="IPR004843">
    <property type="entry name" value="Calcineurin-like_PHP"/>
</dbReference>